<reference evidence="3" key="1">
    <citation type="journal article" date="2021" name="Proc. Natl. Acad. Sci. U.S.A.">
        <title>Three genomes in the algal genus Volvox reveal the fate of a haploid sex-determining region after a transition to homothallism.</title>
        <authorList>
            <person name="Yamamoto K."/>
            <person name="Hamaji T."/>
            <person name="Kawai-Toyooka H."/>
            <person name="Matsuzaki R."/>
            <person name="Takahashi F."/>
            <person name="Nishimura Y."/>
            <person name="Kawachi M."/>
            <person name="Noguchi H."/>
            <person name="Minakuchi Y."/>
            <person name="Umen J.G."/>
            <person name="Toyoda A."/>
            <person name="Nozaki H."/>
        </authorList>
    </citation>
    <scope>NUCLEOTIDE SEQUENCE</scope>
    <source>
        <strain evidence="3">NIES-3785</strain>
        <strain evidence="2">NIES-3786</strain>
    </source>
</reference>
<comment type="caution">
    <text evidence="3">The sequence shown here is derived from an EMBL/GenBank/DDBJ whole genome shotgun (WGS) entry which is preliminary data.</text>
</comment>
<evidence type="ECO:0000313" key="3">
    <source>
        <dbReference type="EMBL" id="GIM15597.1"/>
    </source>
</evidence>
<feature type="transmembrane region" description="Helical" evidence="1">
    <location>
        <begin position="81"/>
        <end position="100"/>
    </location>
</feature>
<evidence type="ECO:0000256" key="1">
    <source>
        <dbReference type="SAM" id="Phobius"/>
    </source>
</evidence>
<organism evidence="3 4">
    <name type="scientific">Volvox reticuliferus</name>
    <dbReference type="NCBI Taxonomy" id="1737510"/>
    <lineage>
        <taxon>Eukaryota</taxon>
        <taxon>Viridiplantae</taxon>
        <taxon>Chlorophyta</taxon>
        <taxon>core chlorophytes</taxon>
        <taxon>Chlorophyceae</taxon>
        <taxon>CS clade</taxon>
        <taxon>Chlamydomonadales</taxon>
        <taxon>Volvocaceae</taxon>
        <taxon>Volvox</taxon>
    </lineage>
</organism>
<sequence length="122" mass="13886">GFFTSHSLYALFTRMSGTLRALGLQALRLNLQSALRSQQQPLRRNFADCANPKVDTSLDHVFGDNSNKLAYNFEPMPTGSLFNRTLVLTGVFMFPVWFMVYDEYKYTSFIEKLTAAKAKEEA</sequence>
<evidence type="ECO:0000313" key="4">
    <source>
        <dbReference type="Proteomes" id="UP000722791"/>
    </source>
</evidence>
<protein>
    <submittedName>
        <fullName evidence="3">Uncharacterized protein</fullName>
    </submittedName>
</protein>
<gene>
    <name evidence="2" type="ORF">Vretifemale_8808</name>
    <name evidence="3" type="ORF">Vretimale_18364</name>
</gene>
<proteinExistence type="predicted"/>
<name>A0A8J4GUV3_9CHLO</name>
<dbReference type="OrthoDB" id="546025at2759"/>
<keyword evidence="1" id="KW-1133">Transmembrane helix</keyword>
<accession>A0A8J4GUV3</accession>
<dbReference type="Proteomes" id="UP000747110">
    <property type="component" value="Unassembled WGS sequence"/>
</dbReference>
<dbReference type="EMBL" id="BNCP01000016">
    <property type="protein sequence ID" value="GIL79480.1"/>
    <property type="molecule type" value="Genomic_DNA"/>
</dbReference>
<dbReference type="Proteomes" id="UP000722791">
    <property type="component" value="Unassembled WGS sequence"/>
</dbReference>
<dbReference type="AlphaFoldDB" id="A0A8J4GUV3"/>
<dbReference type="EMBL" id="BNCQ01000066">
    <property type="protein sequence ID" value="GIM15597.1"/>
    <property type="molecule type" value="Genomic_DNA"/>
</dbReference>
<feature type="non-terminal residue" evidence="3">
    <location>
        <position position="1"/>
    </location>
</feature>
<keyword evidence="1" id="KW-0812">Transmembrane</keyword>
<evidence type="ECO:0000313" key="5">
    <source>
        <dbReference type="Proteomes" id="UP000747110"/>
    </source>
</evidence>
<evidence type="ECO:0000313" key="2">
    <source>
        <dbReference type="EMBL" id="GIL79480.1"/>
    </source>
</evidence>
<keyword evidence="5" id="KW-1185">Reference proteome</keyword>
<keyword evidence="1" id="KW-0472">Membrane</keyword>